<protein>
    <recommendedName>
        <fullName evidence="1">UBL3-like ubiquitin domain-containing protein</fullName>
    </recommendedName>
</protein>
<dbReference type="PANTHER" id="PTHR13169:SF0">
    <property type="entry name" value="UBIQUITIN-LIKE PROTEIN 3"/>
    <property type="match status" value="1"/>
</dbReference>
<dbReference type="InterPro" id="IPR029071">
    <property type="entry name" value="Ubiquitin-like_domsf"/>
</dbReference>
<dbReference type="Gene3D" id="3.10.20.90">
    <property type="entry name" value="Phosphatidylinositol 3-kinase Catalytic Subunit, Chain A, domain 1"/>
    <property type="match status" value="1"/>
</dbReference>
<evidence type="ECO:0000313" key="3">
    <source>
        <dbReference type="Proteomes" id="UP000824469"/>
    </source>
</evidence>
<organism evidence="2 3">
    <name type="scientific">Taxus chinensis</name>
    <name type="common">Chinese yew</name>
    <name type="synonym">Taxus wallichiana var. chinensis</name>
    <dbReference type="NCBI Taxonomy" id="29808"/>
    <lineage>
        <taxon>Eukaryota</taxon>
        <taxon>Viridiplantae</taxon>
        <taxon>Streptophyta</taxon>
        <taxon>Embryophyta</taxon>
        <taxon>Tracheophyta</taxon>
        <taxon>Spermatophyta</taxon>
        <taxon>Pinopsida</taxon>
        <taxon>Pinidae</taxon>
        <taxon>Conifers II</taxon>
        <taxon>Cupressales</taxon>
        <taxon>Taxaceae</taxon>
        <taxon>Taxus</taxon>
    </lineage>
</organism>
<comment type="caution">
    <text evidence="2">The sequence shown here is derived from an EMBL/GenBank/DDBJ whole genome shotgun (WGS) entry which is preliminary data.</text>
</comment>
<sequence>RGRIGCSKQTYTQARYIVGRVAMADMEFLELKFRLQDGTDFGPHKYDSASSISTVKESVIGQWPQDKGTVPKKIDDITLIAAGRVLENNKTLTESWVPIGELPVGVITMLVILRAPNKKSAPENEGNANVADHDGLEGAARVSSEEFKAAQMTSWREQHKKATFGWGAVSHGNQASNSSPAGYWQSLRHCYKGGGKAASFLDSAMAVCFSRFKLLVSDKSTRCPDPPFDLLKEILDDSLVDYMFGIDHRSPIHVDYYFSTQNTSIVSSHDSPNFDIASHVTYHNSLHPLSYYVDDLIDIILSYILIYESLSHVDEAFDSHGYPYFHTAECESPIPALSSLEIASSTMHESPPCINSSSPTISSPLIASSTPISSSYHIDVSPLVTSLIRDVFDVSPTTPMDIPSTSYTIASLTLTISVFNIEISFFISRYSYDHS</sequence>
<reference evidence="2 3" key="1">
    <citation type="journal article" date="2021" name="Nat. Plants">
        <title>The Taxus genome provides insights into paclitaxel biosynthesis.</title>
        <authorList>
            <person name="Xiong X."/>
            <person name="Gou J."/>
            <person name="Liao Q."/>
            <person name="Li Y."/>
            <person name="Zhou Q."/>
            <person name="Bi G."/>
            <person name="Li C."/>
            <person name="Du R."/>
            <person name="Wang X."/>
            <person name="Sun T."/>
            <person name="Guo L."/>
            <person name="Liang H."/>
            <person name="Lu P."/>
            <person name="Wu Y."/>
            <person name="Zhang Z."/>
            <person name="Ro D.K."/>
            <person name="Shang Y."/>
            <person name="Huang S."/>
            <person name="Yan J."/>
        </authorList>
    </citation>
    <scope>NUCLEOTIDE SEQUENCE [LARGE SCALE GENOMIC DNA]</scope>
    <source>
        <strain evidence="2">Ta-2019</strain>
    </source>
</reference>
<keyword evidence="3" id="KW-1185">Reference proteome</keyword>
<proteinExistence type="predicted"/>
<dbReference type="AlphaFoldDB" id="A0AA38GUK4"/>
<dbReference type="PANTHER" id="PTHR13169">
    <property type="entry name" value="UBIQUITIN-LIKE PROTEIN 3 HCG-1 PROTEIN"/>
    <property type="match status" value="1"/>
</dbReference>
<feature type="non-terminal residue" evidence="2">
    <location>
        <position position="435"/>
    </location>
</feature>
<dbReference type="EMBL" id="JAHRHJ020000001">
    <property type="protein sequence ID" value="KAH9328751.1"/>
    <property type="molecule type" value="Genomic_DNA"/>
</dbReference>
<dbReference type="Pfam" id="PF13881">
    <property type="entry name" value="Rad60-SLD_2"/>
    <property type="match status" value="1"/>
</dbReference>
<evidence type="ECO:0000313" key="2">
    <source>
        <dbReference type="EMBL" id="KAH9328751.1"/>
    </source>
</evidence>
<gene>
    <name evidence="2" type="ORF">KI387_000859</name>
</gene>
<dbReference type="Proteomes" id="UP000824469">
    <property type="component" value="Unassembled WGS sequence"/>
</dbReference>
<evidence type="ECO:0000259" key="1">
    <source>
        <dbReference type="Pfam" id="PF13881"/>
    </source>
</evidence>
<dbReference type="SUPFAM" id="SSF54236">
    <property type="entry name" value="Ubiquitin-like"/>
    <property type="match status" value="1"/>
</dbReference>
<name>A0AA38GUK4_TAXCH</name>
<feature type="domain" description="UBL3-like ubiquitin" evidence="1">
    <location>
        <begin position="29"/>
        <end position="125"/>
    </location>
</feature>
<accession>A0AA38GUK4</accession>
<dbReference type="CDD" id="cd01814">
    <property type="entry name" value="Ubl_MUBs_plant"/>
    <property type="match status" value="1"/>
</dbReference>
<dbReference type="InterPro" id="IPR039540">
    <property type="entry name" value="UBL3-like_ubiquitin_dom"/>
</dbReference>
<dbReference type="InterPro" id="IPR040015">
    <property type="entry name" value="UBL3-like"/>
</dbReference>